<gene>
    <name evidence="12" type="ORF">GCM10009430_35770</name>
</gene>
<evidence type="ECO:0000313" key="12">
    <source>
        <dbReference type="EMBL" id="GAA0727569.1"/>
    </source>
</evidence>
<evidence type="ECO:0000256" key="8">
    <source>
        <dbReference type="SAM" id="Phobius"/>
    </source>
</evidence>
<evidence type="ECO:0000313" key="13">
    <source>
        <dbReference type="Proteomes" id="UP001501758"/>
    </source>
</evidence>
<dbReference type="InterPro" id="IPR003593">
    <property type="entry name" value="AAA+_ATPase"/>
</dbReference>
<dbReference type="PANTHER" id="PTHR43394">
    <property type="entry name" value="ATP-DEPENDENT PERMEASE MDL1, MITOCHONDRIAL"/>
    <property type="match status" value="1"/>
</dbReference>
<keyword evidence="6 8" id="KW-1133">Transmembrane helix</keyword>
<evidence type="ECO:0000259" key="10">
    <source>
        <dbReference type="PROSITE" id="PS50929"/>
    </source>
</evidence>
<dbReference type="SMART" id="SM00382">
    <property type="entry name" value="AAA"/>
    <property type="match status" value="1"/>
</dbReference>
<feature type="transmembrane region" description="Helical" evidence="8">
    <location>
        <begin position="176"/>
        <end position="193"/>
    </location>
</feature>
<comment type="caution">
    <text evidence="12">The sequence shown here is derived from an EMBL/GenBank/DDBJ whole genome shotgun (WGS) entry which is preliminary data.</text>
</comment>
<keyword evidence="4" id="KW-0378">Hydrolase</keyword>
<feature type="domain" description="ABC transporter" evidence="9">
    <location>
        <begin position="493"/>
        <end position="728"/>
    </location>
</feature>
<dbReference type="PANTHER" id="PTHR43394:SF1">
    <property type="entry name" value="ATP-BINDING CASSETTE SUB-FAMILY B MEMBER 10, MITOCHONDRIAL"/>
    <property type="match status" value="1"/>
</dbReference>
<protein>
    <submittedName>
        <fullName evidence="12">Peptidase domain-containing ABC transporter</fullName>
    </submittedName>
</protein>
<dbReference type="SUPFAM" id="SSF52540">
    <property type="entry name" value="P-loop containing nucleoside triphosphate hydrolases"/>
    <property type="match status" value="1"/>
</dbReference>
<dbReference type="InterPro" id="IPR027417">
    <property type="entry name" value="P-loop_NTPase"/>
</dbReference>
<sequence length="734" mass="83324">MPKFPFYKQAESKDCGPTCIKIIAKHYGKVLNTQKLRSLSETTREGSSLLGLSEAVESIGFRSLGVKLSLNQLLEVPLPCIVHWNKVHYVVVYKVKSTKKNGMKIYVSDPAHGLITYTQEEFIKAWIGNNADQTTEEGVALLVEPTPKFYNDNIDEEDEEFGFKFISKYVFKYKKFIFQLILGLTAGSLLQLITPFLTQSIVDVGIENEDINFVYLVLIAQLSLFIGRTLIDVLRSWILLHLSTRINISLISDFFIKLMNLPISYFDVKMTGDLLQRINDHKRIEQILTMSSLNVLFSMVNLIVFSIVLIYYSFSIFSVFAVGSAIYFAWILIFFKKRKKLDYKRFSQISEEQSKVIELVNGMQEIKLHNAEKRKRWNWEFVQAKLFKISIENLALEQYQSVGSAFINELKNILITVLSAVLVIDGDITLGMMLAITSIVGQLNAPITQLINFLRELQDAQISLERLGEIHNKEDEEKSGDEKIREVPENSGFEIKKLSFRYVGSDKPVLQNLDLSIPANKITAVVGVSGSGKTTLMKLLLKFYEPDEGQIFIGTHDLNNVSQKAWRDQFGVVMQEGYIFNDTIANNIAVGEDYVDKKKLAHAVDVANIKEFVESLPLSYNTKIGMEGVGLSTGQKQRLFIARAVYKNPKFLFFDEATSALDANNEKVIMEKLDTFFKDKTVMVIAHRLSTVKNADQIVVLDKGEIIEVGNHESLIKEKGSYYNLVKNQLELGK</sequence>
<dbReference type="SUPFAM" id="SSF90123">
    <property type="entry name" value="ABC transporter transmembrane region"/>
    <property type="match status" value="1"/>
</dbReference>
<dbReference type="Pfam" id="PF00005">
    <property type="entry name" value="ABC_tran"/>
    <property type="match status" value="1"/>
</dbReference>
<dbReference type="InterPro" id="IPR036640">
    <property type="entry name" value="ABC1_TM_sf"/>
</dbReference>
<dbReference type="Pfam" id="PF00664">
    <property type="entry name" value="ABC_membrane"/>
    <property type="match status" value="1"/>
</dbReference>
<feature type="transmembrane region" description="Helical" evidence="8">
    <location>
        <begin position="413"/>
        <end position="436"/>
    </location>
</feature>
<keyword evidence="7 8" id="KW-0472">Membrane</keyword>
<name>A0ABN1J400_9FLAO</name>
<keyword evidence="3" id="KW-0547">Nucleotide-binding</keyword>
<proteinExistence type="predicted"/>
<keyword evidence="2 8" id="KW-0812">Transmembrane</keyword>
<dbReference type="InterPro" id="IPR005074">
    <property type="entry name" value="Peptidase_C39"/>
</dbReference>
<dbReference type="InterPro" id="IPR011527">
    <property type="entry name" value="ABC1_TM_dom"/>
</dbReference>
<evidence type="ECO:0000256" key="7">
    <source>
        <dbReference type="ARBA" id="ARBA00023136"/>
    </source>
</evidence>
<dbReference type="Proteomes" id="UP001501758">
    <property type="component" value="Unassembled WGS sequence"/>
</dbReference>
<evidence type="ECO:0000259" key="9">
    <source>
        <dbReference type="PROSITE" id="PS50893"/>
    </source>
</evidence>
<reference evidence="12 13" key="1">
    <citation type="journal article" date="2019" name="Int. J. Syst. Evol. Microbiol.">
        <title>The Global Catalogue of Microorganisms (GCM) 10K type strain sequencing project: providing services to taxonomists for standard genome sequencing and annotation.</title>
        <authorList>
            <consortium name="The Broad Institute Genomics Platform"/>
            <consortium name="The Broad Institute Genome Sequencing Center for Infectious Disease"/>
            <person name="Wu L."/>
            <person name="Ma J."/>
        </authorList>
    </citation>
    <scope>NUCLEOTIDE SEQUENCE [LARGE SCALE GENOMIC DNA]</scope>
    <source>
        <strain evidence="12 13">JCM 15974</strain>
    </source>
</reference>
<keyword evidence="5" id="KW-0067">ATP-binding</keyword>
<dbReference type="InterPro" id="IPR003439">
    <property type="entry name" value="ABC_transporter-like_ATP-bd"/>
</dbReference>
<dbReference type="EMBL" id="BAAAGE010000003">
    <property type="protein sequence ID" value="GAA0727569.1"/>
    <property type="molecule type" value="Genomic_DNA"/>
</dbReference>
<accession>A0ABN1J400</accession>
<feature type="transmembrane region" description="Helical" evidence="8">
    <location>
        <begin position="316"/>
        <end position="335"/>
    </location>
</feature>
<keyword evidence="13" id="KW-1185">Reference proteome</keyword>
<organism evidence="12 13">
    <name type="scientific">Aquimarina litoralis</name>
    <dbReference type="NCBI Taxonomy" id="584605"/>
    <lineage>
        <taxon>Bacteria</taxon>
        <taxon>Pseudomonadati</taxon>
        <taxon>Bacteroidota</taxon>
        <taxon>Flavobacteriia</taxon>
        <taxon>Flavobacteriales</taxon>
        <taxon>Flavobacteriaceae</taxon>
        <taxon>Aquimarina</taxon>
    </lineage>
</organism>
<evidence type="ECO:0000256" key="1">
    <source>
        <dbReference type="ARBA" id="ARBA00004651"/>
    </source>
</evidence>
<feature type="domain" description="Peptidase C39" evidence="11">
    <location>
        <begin position="9"/>
        <end position="133"/>
    </location>
</feature>
<dbReference type="Gene3D" id="3.40.50.300">
    <property type="entry name" value="P-loop containing nucleotide triphosphate hydrolases"/>
    <property type="match status" value="1"/>
</dbReference>
<evidence type="ECO:0000256" key="5">
    <source>
        <dbReference type="ARBA" id="ARBA00022840"/>
    </source>
</evidence>
<evidence type="ECO:0000256" key="2">
    <source>
        <dbReference type="ARBA" id="ARBA00022692"/>
    </source>
</evidence>
<dbReference type="Gene3D" id="3.90.70.10">
    <property type="entry name" value="Cysteine proteinases"/>
    <property type="match status" value="1"/>
</dbReference>
<dbReference type="Gene3D" id="1.20.1560.10">
    <property type="entry name" value="ABC transporter type 1, transmembrane domain"/>
    <property type="match status" value="1"/>
</dbReference>
<feature type="transmembrane region" description="Helical" evidence="8">
    <location>
        <begin position="213"/>
        <end position="231"/>
    </location>
</feature>
<feature type="transmembrane region" description="Helical" evidence="8">
    <location>
        <begin position="287"/>
        <end position="310"/>
    </location>
</feature>
<dbReference type="CDD" id="cd18571">
    <property type="entry name" value="ABC_6TM_peptidase_like"/>
    <property type="match status" value="1"/>
</dbReference>
<dbReference type="InterPro" id="IPR039421">
    <property type="entry name" value="Type_1_exporter"/>
</dbReference>
<evidence type="ECO:0000256" key="6">
    <source>
        <dbReference type="ARBA" id="ARBA00022989"/>
    </source>
</evidence>
<dbReference type="RefSeq" id="WP_343913627.1">
    <property type="nucleotide sequence ID" value="NZ_BAAAGE010000003.1"/>
</dbReference>
<feature type="domain" description="ABC transmembrane type-1" evidence="10">
    <location>
        <begin position="180"/>
        <end position="459"/>
    </location>
</feature>
<comment type="subcellular location">
    <subcellularLocation>
        <location evidence="1">Cell membrane</location>
        <topology evidence="1">Multi-pass membrane protein</topology>
    </subcellularLocation>
</comment>
<dbReference type="PROSITE" id="PS50929">
    <property type="entry name" value="ABC_TM1F"/>
    <property type="match status" value="1"/>
</dbReference>
<dbReference type="PROSITE" id="PS50990">
    <property type="entry name" value="PEPTIDASE_C39"/>
    <property type="match status" value="1"/>
</dbReference>
<dbReference type="PROSITE" id="PS50893">
    <property type="entry name" value="ABC_TRANSPORTER_2"/>
    <property type="match status" value="1"/>
</dbReference>
<evidence type="ECO:0000256" key="3">
    <source>
        <dbReference type="ARBA" id="ARBA00022741"/>
    </source>
</evidence>
<evidence type="ECO:0000256" key="4">
    <source>
        <dbReference type="ARBA" id="ARBA00022801"/>
    </source>
</evidence>
<evidence type="ECO:0000259" key="11">
    <source>
        <dbReference type="PROSITE" id="PS50990"/>
    </source>
</evidence>
<dbReference type="Pfam" id="PF03412">
    <property type="entry name" value="Peptidase_C39"/>
    <property type="match status" value="1"/>
</dbReference>